<dbReference type="GO" id="GO:0050277">
    <property type="term" value="F:sedoheptulokinase activity"/>
    <property type="evidence" value="ECO:0007669"/>
    <property type="project" value="TreeGrafter"/>
</dbReference>
<dbReference type="InterPro" id="IPR043129">
    <property type="entry name" value="ATPase_NBD"/>
</dbReference>
<proteinExistence type="inferred from homology"/>
<feature type="compositionally biased region" description="Basic and acidic residues" evidence="4">
    <location>
        <begin position="30"/>
        <end position="53"/>
    </location>
</feature>
<dbReference type="PANTHER" id="PTHR10196:SF67">
    <property type="entry name" value="SEDOHEPTULOKINASE"/>
    <property type="match status" value="1"/>
</dbReference>
<dbReference type="SUPFAM" id="SSF53067">
    <property type="entry name" value="Actin-like ATPase domain"/>
    <property type="match status" value="1"/>
</dbReference>
<evidence type="ECO:0000256" key="1">
    <source>
        <dbReference type="ARBA" id="ARBA00009156"/>
    </source>
</evidence>
<evidence type="ECO:0000313" key="6">
    <source>
        <dbReference type="EMBL" id="GBN79119.1"/>
    </source>
</evidence>
<keyword evidence="7" id="KW-1185">Reference proteome</keyword>
<keyword evidence="3 6" id="KW-0418">Kinase</keyword>
<dbReference type="AlphaFoldDB" id="A0A4Y2RV35"/>
<dbReference type="GO" id="GO:0005829">
    <property type="term" value="C:cytosol"/>
    <property type="evidence" value="ECO:0007669"/>
    <property type="project" value="TreeGrafter"/>
</dbReference>
<dbReference type="Gene3D" id="3.30.420.40">
    <property type="match status" value="1"/>
</dbReference>
<protein>
    <submittedName>
        <fullName evidence="6">Sedoheptulokinase</fullName>
    </submittedName>
</protein>
<dbReference type="EMBL" id="BGPR01014536">
    <property type="protein sequence ID" value="GBN65633.1"/>
    <property type="molecule type" value="Genomic_DNA"/>
</dbReference>
<evidence type="ECO:0000256" key="2">
    <source>
        <dbReference type="ARBA" id="ARBA00022679"/>
    </source>
</evidence>
<evidence type="ECO:0000256" key="4">
    <source>
        <dbReference type="SAM" id="MobiDB-lite"/>
    </source>
</evidence>
<evidence type="ECO:0000256" key="3">
    <source>
        <dbReference type="ARBA" id="ARBA00022777"/>
    </source>
</evidence>
<reference evidence="6 7" key="1">
    <citation type="journal article" date="2019" name="Sci. Rep.">
        <title>Orb-weaving spider Araneus ventricosus genome elucidates the spidroin gene catalogue.</title>
        <authorList>
            <person name="Kono N."/>
            <person name="Nakamura H."/>
            <person name="Ohtoshi R."/>
            <person name="Moran D.A.P."/>
            <person name="Shinohara A."/>
            <person name="Yoshida Y."/>
            <person name="Fujiwara M."/>
            <person name="Mori M."/>
            <person name="Tomita M."/>
            <person name="Arakawa K."/>
        </authorList>
    </citation>
    <scope>NUCLEOTIDE SEQUENCE [LARGE SCALE GENOMIC DNA]</scope>
</reference>
<dbReference type="GO" id="GO:0006071">
    <property type="term" value="P:glycerol metabolic process"/>
    <property type="evidence" value="ECO:0007669"/>
    <property type="project" value="TreeGrafter"/>
</dbReference>
<dbReference type="EMBL" id="BGPR01018424">
    <property type="protein sequence ID" value="GBN79119.1"/>
    <property type="molecule type" value="Genomic_DNA"/>
</dbReference>
<comment type="similarity">
    <text evidence="1">Belongs to the FGGY kinase family.</text>
</comment>
<evidence type="ECO:0000313" key="5">
    <source>
        <dbReference type="EMBL" id="GBN65633.1"/>
    </source>
</evidence>
<keyword evidence="2" id="KW-0808">Transferase</keyword>
<gene>
    <name evidence="6" type="primary">Shpk_1</name>
    <name evidence="5" type="synonym">Shpk_3</name>
    <name evidence="6" type="ORF">AVEN_263086_1</name>
    <name evidence="5" type="ORF">AVEN_83636_1</name>
</gene>
<sequence>MIPNFRTLYLFSCRQHKTDNTHTQSYRSTSHLEARAISGNDHKQATDITRLPESDPNTAYLPKSNPSQWKRLRQAFSQPSPTVAKHYIRYETEQVSALYTWQDGRCSEEFLASLPKPDSHLRLSAGHGCATLLWLARNKPELVAEYDAAGTVQDLVVSMITGLERPVMSAQNAAGWGYFDTETRTWNIDR</sequence>
<organism evidence="6 7">
    <name type="scientific">Araneus ventricosus</name>
    <name type="common">Orbweaver spider</name>
    <name type="synonym">Epeira ventricosa</name>
    <dbReference type="NCBI Taxonomy" id="182803"/>
    <lineage>
        <taxon>Eukaryota</taxon>
        <taxon>Metazoa</taxon>
        <taxon>Ecdysozoa</taxon>
        <taxon>Arthropoda</taxon>
        <taxon>Chelicerata</taxon>
        <taxon>Arachnida</taxon>
        <taxon>Araneae</taxon>
        <taxon>Araneomorphae</taxon>
        <taxon>Entelegynae</taxon>
        <taxon>Araneoidea</taxon>
        <taxon>Araneidae</taxon>
        <taxon>Araneus</taxon>
    </lineage>
</organism>
<accession>A0A4Y2RV35</accession>
<feature type="region of interest" description="Disordered" evidence="4">
    <location>
        <begin position="20"/>
        <end position="64"/>
    </location>
</feature>
<comment type="caution">
    <text evidence="6">The sequence shown here is derived from an EMBL/GenBank/DDBJ whole genome shotgun (WGS) entry which is preliminary data.</text>
</comment>
<name>A0A4Y2RV35_ARAVE</name>
<dbReference type="OrthoDB" id="10264182at2759"/>
<dbReference type="PANTHER" id="PTHR10196">
    <property type="entry name" value="SUGAR KINASE"/>
    <property type="match status" value="1"/>
</dbReference>
<evidence type="ECO:0000313" key="7">
    <source>
        <dbReference type="Proteomes" id="UP000499080"/>
    </source>
</evidence>
<dbReference type="Proteomes" id="UP000499080">
    <property type="component" value="Unassembled WGS sequence"/>
</dbReference>